<sequence length="394" mass="42349">MGSSTCFAGICPQQSAEADVLVVGAGPAGISAVLALQLQKRRIFWVDPAFQSGRLARYLTVPCNTKVDILAGDRNFRHPLLQPVASCVTPALQKLIAEAEPLAESTDPSELGWTTLGSCKHIYDAVTTGLSHAGGVSRCFGKVTRLTRVGSHWVAAVDAAGSRTSVKVQCVVLATGAEPKAAPLPNAMSAETTFDEALLRQRLRPNQRLAVLGNSHTAAVALAKLSELAGPMSLSITCFSRRPLRCAEWLEDSNVYRYNSTGLKGFGAVFGRKYMVHGTSWLEIKHIKEFLPEEWDWVIDCTGYVKSQLPTIDGVKAQELPRDEVSGALLGAPPGVFALGVPWGEAPGRLWGQGREAEDGFRGEDTFVGFAMFFARAGLIADEIHQVLECKQAA</sequence>
<evidence type="ECO:0000259" key="1">
    <source>
        <dbReference type="Pfam" id="PF07992"/>
    </source>
</evidence>
<protein>
    <submittedName>
        <fullName evidence="2">AgnR1 protein</fullName>
    </submittedName>
</protein>
<evidence type="ECO:0000313" key="3">
    <source>
        <dbReference type="Proteomes" id="UP000604046"/>
    </source>
</evidence>
<dbReference type="PRINTS" id="PR00411">
    <property type="entry name" value="PNDRDTASEI"/>
</dbReference>
<organism evidence="2 3">
    <name type="scientific">Symbiodinium natans</name>
    <dbReference type="NCBI Taxonomy" id="878477"/>
    <lineage>
        <taxon>Eukaryota</taxon>
        <taxon>Sar</taxon>
        <taxon>Alveolata</taxon>
        <taxon>Dinophyceae</taxon>
        <taxon>Suessiales</taxon>
        <taxon>Symbiodiniaceae</taxon>
        <taxon>Symbiodinium</taxon>
    </lineage>
</organism>
<dbReference type="InterPro" id="IPR023753">
    <property type="entry name" value="FAD/NAD-binding_dom"/>
</dbReference>
<dbReference type="OrthoDB" id="432536at2759"/>
<dbReference type="Proteomes" id="UP000604046">
    <property type="component" value="Unassembled WGS sequence"/>
</dbReference>
<accession>A0A812KL58</accession>
<comment type="caution">
    <text evidence="2">The sequence shown here is derived from an EMBL/GenBank/DDBJ whole genome shotgun (WGS) entry which is preliminary data.</text>
</comment>
<dbReference type="Gene3D" id="3.50.50.60">
    <property type="entry name" value="FAD/NAD(P)-binding domain"/>
    <property type="match status" value="2"/>
</dbReference>
<reference evidence="2" key="1">
    <citation type="submission" date="2021-02" db="EMBL/GenBank/DDBJ databases">
        <authorList>
            <person name="Dougan E. K."/>
            <person name="Rhodes N."/>
            <person name="Thang M."/>
            <person name="Chan C."/>
        </authorList>
    </citation>
    <scope>NUCLEOTIDE SEQUENCE</scope>
</reference>
<dbReference type="EMBL" id="CAJNDS010000706">
    <property type="protein sequence ID" value="CAE7229284.1"/>
    <property type="molecule type" value="Genomic_DNA"/>
</dbReference>
<dbReference type="GO" id="GO:0016491">
    <property type="term" value="F:oxidoreductase activity"/>
    <property type="evidence" value="ECO:0007669"/>
    <property type="project" value="InterPro"/>
</dbReference>
<name>A0A812KL58_9DINO</name>
<gene>
    <name evidence="2" type="primary">AgnR1</name>
    <name evidence="2" type="ORF">SNAT2548_LOCUS9205</name>
</gene>
<dbReference type="PANTHER" id="PTHR38688:SF1">
    <property type="entry name" value="FAD_NAD(P)-BINDING DOMAIN-CONTAINING PROTEIN"/>
    <property type="match status" value="1"/>
</dbReference>
<feature type="domain" description="FAD/NAD(P)-binding" evidence="1">
    <location>
        <begin position="19"/>
        <end position="224"/>
    </location>
</feature>
<dbReference type="InterPro" id="IPR036188">
    <property type="entry name" value="FAD/NAD-bd_sf"/>
</dbReference>
<dbReference type="InterPro" id="IPR053275">
    <property type="entry name" value="Agnestin_monoxygenase"/>
</dbReference>
<evidence type="ECO:0000313" key="2">
    <source>
        <dbReference type="EMBL" id="CAE7229284.1"/>
    </source>
</evidence>
<dbReference type="PRINTS" id="PR00368">
    <property type="entry name" value="FADPNR"/>
</dbReference>
<dbReference type="AlphaFoldDB" id="A0A812KL58"/>
<keyword evidence="3" id="KW-1185">Reference proteome</keyword>
<dbReference type="SUPFAM" id="SSF51971">
    <property type="entry name" value="Nucleotide-binding domain"/>
    <property type="match status" value="1"/>
</dbReference>
<dbReference type="Pfam" id="PF07992">
    <property type="entry name" value="Pyr_redox_2"/>
    <property type="match status" value="1"/>
</dbReference>
<proteinExistence type="predicted"/>
<dbReference type="PANTHER" id="PTHR38688">
    <property type="entry name" value="PYR_REDOX_2 DOMAIN-CONTAINING PROTEIN"/>
    <property type="match status" value="1"/>
</dbReference>